<feature type="region of interest" description="Disordered" evidence="1">
    <location>
        <begin position="148"/>
        <end position="222"/>
    </location>
</feature>
<organism evidence="3 4">
    <name type="scientific">Armadillidium nasatum</name>
    <dbReference type="NCBI Taxonomy" id="96803"/>
    <lineage>
        <taxon>Eukaryota</taxon>
        <taxon>Metazoa</taxon>
        <taxon>Ecdysozoa</taxon>
        <taxon>Arthropoda</taxon>
        <taxon>Crustacea</taxon>
        <taxon>Multicrustacea</taxon>
        <taxon>Malacostraca</taxon>
        <taxon>Eumalacostraca</taxon>
        <taxon>Peracarida</taxon>
        <taxon>Isopoda</taxon>
        <taxon>Oniscidea</taxon>
        <taxon>Crinocheta</taxon>
        <taxon>Armadillidiidae</taxon>
        <taxon>Armadillidium</taxon>
    </lineage>
</organism>
<dbReference type="SUPFAM" id="SSF89009">
    <property type="entry name" value="GAT-like domain"/>
    <property type="match status" value="1"/>
</dbReference>
<feature type="compositionally biased region" description="Basic and acidic residues" evidence="1">
    <location>
        <begin position="154"/>
        <end position="171"/>
    </location>
</feature>
<dbReference type="PANTHER" id="PTHR22951">
    <property type="entry name" value="CLATHRIN ASSEMBLY PROTEIN"/>
    <property type="match status" value="1"/>
</dbReference>
<feature type="compositionally biased region" description="Polar residues" evidence="1">
    <location>
        <begin position="370"/>
        <end position="385"/>
    </location>
</feature>
<dbReference type="GO" id="GO:0098894">
    <property type="term" value="C:extrinsic component of presynaptic endocytic zone membrane"/>
    <property type="evidence" value="ECO:0007669"/>
    <property type="project" value="TreeGrafter"/>
</dbReference>
<protein>
    <submittedName>
        <fullName evidence="3">Phosphatidylinositol-binding clathrin assembly protein LAP</fullName>
    </submittedName>
</protein>
<dbReference type="InterPro" id="IPR014712">
    <property type="entry name" value="ANTH_dom_sf"/>
</dbReference>
<dbReference type="GO" id="GO:0072583">
    <property type="term" value="P:clathrin-dependent endocytosis"/>
    <property type="evidence" value="ECO:0007669"/>
    <property type="project" value="InterPro"/>
</dbReference>
<keyword evidence="4" id="KW-1185">Reference proteome</keyword>
<dbReference type="GO" id="GO:0016185">
    <property type="term" value="P:synaptic vesicle budding from presynaptic endocytic zone membrane"/>
    <property type="evidence" value="ECO:0007669"/>
    <property type="project" value="TreeGrafter"/>
</dbReference>
<feature type="region of interest" description="Disordered" evidence="1">
    <location>
        <begin position="370"/>
        <end position="389"/>
    </location>
</feature>
<name>A0A5N5SZJ6_9CRUS</name>
<evidence type="ECO:0000313" key="3">
    <source>
        <dbReference type="EMBL" id="KAB7499355.1"/>
    </source>
</evidence>
<dbReference type="Gene3D" id="1.20.58.150">
    <property type="entry name" value="ANTH domain"/>
    <property type="match status" value="1"/>
</dbReference>
<proteinExistence type="predicted"/>
<dbReference type="AlphaFoldDB" id="A0A5N5SZJ6"/>
<reference evidence="3 4" key="1">
    <citation type="journal article" date="2019" name="PLoS Biol.">
        <title>Sex chromosomes control vertical transmission of feminizing Wolbachia symbionts in an isopod.</title>
        <authorList>
            <person name="Becking T."/>
            <person name="Chebbi M.A."/>
            <person name="Giraud I."/>
            <person name="Moumen B."/>
            <person name="Laverre T."/>
            <person name="Caubet Y."/>
            <person name="Peccoud J."/>
            <person name="Gilbert C."/>
            <person name="Cordaux R."/>
        </authorList>
    </citation>
    <scope>NUCLEOTIDE SEQUENCE [LARGE SCALE GENOMIC DNA]</scope>
    <source>
        <strain evidence="3">ANa2</strain>
        <tissue evidence="3">Whole body excluding digestive tract and cuticle</tissue>
    </source>
</reference>
<dbReference type="GO" id="GO:0000149">
    <property type="term" value="F:SNARE binding"/>
    <property type="evidence" value="ECO:0007669"/>
    <property type="project" value="TreeGrafter"/>
</dbReference>
<accession>A0A5N5SZJ6</accession>
<dbReference type="InterPro" id="IPR045192">
    <property type="entry name" value="AP180-like"/>
</dbReference>
<feature type="domain" description="AP180 N-terminal homology (ANTH)" evidence="2">
    <location>
        <begin position="1"/>
        <end position="86"/>
    </location>
</feature>
<dbReference type="OrthoDB" id="44015at2759"/>
<feature type="compositionally biased region" description="Polar residues" evidence="1">
    <location>
        <begin position="253"/>
        <end position="267"/>
    </location>
</feature>
<evidence type="ECO:0000259" key="2">
    <source>
        <dbReference type="Pfam" id="PF07651"/>
    </source>
</evidence>
<dbReference type="GO" id="GO:0005905">
    <property type="term" value="C:clathrin-coated pit"/>
    <property type="evidence" value="ECO:0007669"/>
    <property type="project" value="TreeGrafter"/>
</dbReference>
<dbReference type="GO" id="GO:0005545">
    <property type="term" value="F:1-phosphatidylinositol binding"/>
    <property type="evidence" value="ECO:0007669"/>
    <property type="project" value="InterPro"/>
</dbReference>
<dbReference type="GO" id="GO:0008021">
    <property type="term" value="C:synaptic vesicle"/>
    <property type="evidence" value="ECO:0007669"/>
    <property type="project" value="TreeGrafter"/>
</dbReference>
<dbReference type="Pfam" id="PF07651">
    <property type="entry name" value="ANTH"/>
    <property type="match status" value="1"/>
</dbReference>
<dbReference type="EMBL" id="SEYY01018443">
    <property type="protein sequence ID" value="KAB7499355.1"/>
    <property type="molecule type" value="Genomic_DNA"/>
</dbReference>
<sequence length="477" mass="49287">MLLFRDLIRLFACYNDGIINLLEKYFEMNKKQARDALDCYKKFLIRMDRVSEFLKVAEAIGMDKSEIPDLKQAPSSLLDALESHLASLEGKKITNATGNSSGVKLKSAVSVLNSTSTSFGYACSNGRIGDSTGTNGTAPVDEVLKRAATCRRRSNGDPRKTDPTHEQEHGKNNPFLSSPGSEPSAASLTSAAGLSSAPTSNNQIVDLFGGGETETPQPQQLASKASDDLLQLGNPFADMLASTAPPPPVQPTLGLQQTTPHPYTNASEGDVNPFADLGVPSLEGGSGPGPTSVGDGLTAQAPPAGGQGSAFDGFGDILKPEGKGLGGPMGGTIPQAAPAPQPPTQPQKLISGDLDMSLSSLVENLNIKGPSQKQQWNSPKTQSKTGGTGWAPAISTGTTGYRPPQGAMPTGTNPPWQGGAPPVVNQGFPQQPQMGMMVGGAPQAPIGTVFPPPGQPATVGVAPDTKTTAVFDPLAGL</sequence>
<gene>
    <name evidence="3" type="primary">lap</name>
    <name evidence="3" type="ORF">Anas_07248</name>
</gene>
<evidence type="ECO:0000256" key="1">
    <source>
        <dbReference type="SAM" id="MobiDB-lite"/>
    </source>
</evidence>
<dbReference type="GO" id="GO:0048268">
    <property type="term" value="P:clathrin coat assembly"/>
    <property type="evidence" value="ECO:0007669"/>
    <property type="project" value="InterPro"/>
</dbReference>
<dbReference type="GO" id="GO:0005546">
    <property type="term" value="F:phosphatidylinositol-4,5-bisphosphate binding"/>
    <property type="evidence" value="ECO:0007669"/>
    <property type="project" value="TreeGrafter"/>
</dbReference>
<feature type="compositionally biased region" description="Low complexity" evidence="1">
    <location>
        <begin position="183"/>
        <end position="200"/>
    </location>
</feature>
<dbReference type="GO" id="GO:0032050">
    <property type="term" value="F:clathrin heavy chain binding"/>
    <property type="evidence" value="ECO:0007669"/>
    <property type="project" value="TreeGrafter"/>
</dbReference>
<dbReference type="GO" id="GO:0030136">
    <property type="term" value="C:clathrin-coated vesicle"/>
    <property type="evidence" value="ECO:0007669"/>
    <property type="project" value="InterPro"/>
</dbReference>
<feature type="region of interest" description="Disordered" evidence="1">
    <location>
        <begin position="238"/>
        <end position="296"/>
    </location>
</feature>
<dbReference type="PANTHER" id="PTHR22951:SF5">
    <property type="entry name" value="PHOSPHATIDYLINOSITOL-BINDING CLATHRIN ASSEMBLY PROTEIN LAP"/>
    <property type="match status" value="1"/>
</dbReference>
<evidence type="ECO:0000313" key="4">
    <source>
        <dbReference type="Proteomes" id="UP000326759"/>
    </source>
</evidence>
<dbReference type="Proteomes" id="UP000326759">
    <property type="component" value="Unassembled WGS sequence"/>
</dbReference>
<comment type="caution">
    <text evidence="3">The sequence shown here is derived from an EMBL/GenBank/DDBJ whole genome shotgun (WGS) entry which is preliminary data.</text>
</comment>
<dbReference type="InterPro" id="IPR011417">
    <property type="entry name" value="ANTH_dom"/>
</dbReference>